<name>A0ABW2TLH7_9PSEU</name>
<accession>A0ABW2TLH7</accession>
<evidence type="ECO:0000313" key="2">
    <source>
        <dbReference type="EMBL" id="MFC7613428.1"/>
    </source>
</evidence>
<proteinExistence type="predicted"/>
<evidence type="ECO:0000256" key="1">
    <source>
        <dbReference type="SAM" id="MobiDB-lite"/>
    </source>
</evidence>
<feature type="region of interest" description="Disordered" evidence="1">
    <location>
        <begin position="23"/>
        <end position="48"/>
    </location>
</feature>
<dbReference type="EMBL" id="JBHTEY010000004">
    <property type="protein sequence ID" value="MFC7613428.1"/>
    <property type="molecule type" value="Genomic_DNA"/>
</dbReference>
<gene>
    <name evidence="2" type="ORF">ACFQV2_07220</name>
</gene>
<organism evidence="2 3">
    <name type="scientific">Actinokineospora soli</name>
    <dbReference type="NCBI Taxonomy" id="1048753"/>
    <lineage>
        <taxon>Bacteria</taxon>
        <taxon>Bacillati</taxon>
        <taxon>Actinomycetota</taxon>
        <taxon>Actinomycetes</taxon>
        <taxon>Pseudonocardiales</taxon>
        <taxon>Pseudonocardiaceae</taxon>
        <taxon>Actinokineospora</taxon>
    </lineage>
</organism>
<comment type="caution">
    <text evidence="2">The sequence shown here is derived from an EMBL/GenBank/DDBJ whole genome shotgun (WGS) entry which is preliminary data.</text>
</comment>
<protein>
    <submittedName>
        <fullName evidence="2">DUF1876 domain-containing protein</fullName>
    </submittedName>
</protein>
<dbReference type="InterPro" id="IPR038070">
    <property type="entry name" value="Rv2632c-like_sf"/>
</dbReference>
<keyword evidence="3" id="KW-1185">Reference proteome</keyword>
<dbReference type="Pfam" id="PF08962">
    <property type="entry name" value="Rv2632c-like"/>
    <property type="match status" value="1"/>
</dbReference>
<evidence type="ECO:0000313" key="3">
    <source>
        <dbReference type="Proteomes" id="UP001596512"/>
    </source>
</evidence>
<dbReference type="Gene3D" id="3.30.160.240">
    <property type="entry name" value="Rv1738"/>
    <property type="match status" value="1"/>
</dbReference>
<sequence length="88" mass="9577">MNRQSWAIELNFEEDENRTACTATLSGSGAPRIAGHGYSRRNPDDEPDARIGEEVAAARACSNLAHELLEAAATRIESHTHRPAHLNA</sequence>
<dbReference type="SUPFAM" id="SSF143212">
    <property type="entry name" value="Rv2632c-like"/>
    <property type="match status" value="1"/>
</dbReference>
<reference evidence="3" key="1">
    <citation type="journal article" date="2019" name="Int. J. Syst. Evol. Microbiol.">
        <title>The Global Catalogue of Microorganisms (GCM) 10K type strain sequencing project: providing services to taxonomists for standard genome sequencing and annotation.</title>
        <authorList>
            <consortium name="The Broad Institute Genomics Platform"/>
            <consortium name="The Broad Institute Genome Sequencing Center for Infectious Disease"/>
            <person name="Wu L."/>
            <person name="Ma J."/>
        </authorList>
    </citation>
    <scope>NUCLEOTIDE SEQUENCE [LARGE SCALE GENOMIC DNA]</scope>
    <source>
        <strain evidence="3">JCM 17695</strain>
    </source>
</reference>
<dbReference type="Proteomes" id="UP001596512">
    <property type="component" value="Unassembled WGS sequence"/>
</dbReference>
<dbReference type="InterPro" id="IPR015057">
    <property type="entry name" value="Rv2632c-like"/>
</dbReference>